<gene>
    <name evidence="1" type="ORF">E3U43_010406</name>
</gene>
<keyword evidence="2" id="KW-1185">Reference proteome</keyword>
<feature type="non-terminal residue" evidence="1">
    <location>
        <position position="55"/>
    </location>
</feature>
<name>A0ACD3RFE5_LARCR</name>
<evidence type="ECO:0000313" key="2">
    <source>
        <dbReference type="Proteomes" id="UP000793456"/>
    </source>
</evidence>
<dbReference type="EMBL" id="CM011679">
    <property type="protein sequence ID" value="TMS18080.1"/>
    <property type="molecule type" value="Genomic_DNA"/>
</dbReference>
<comment type="caution">
    <text evidence="1">The sequence shown here is derived from an EMBL/GenBank/DDBJ whole genome shotgun (WGS) entry which is preliminary data.</text>
</comment>
<accession>A0ACD3RFE5</accession>
<sequence>MFLKTSFTTLIVGVFVVYVLHTCWVMYGIVYTKPCDVPNGDKCITPFLAGNPKLQ</sequence>
<proteinExistence type="predicted"/>
<organism evidence="1 2">
    <name type="scientific">Larimichthys crocea</name>
    <name type="common">Large yellow croaker</name>
    <name type="synonym">Pseudosciaena crocea</name>
    <dbReference type="NCBI Taxonomy" id="215358"/>
    <lineage>
        <taxon>Eukaryota</taxon>
        <taxon>Metazoa</taxon>
        <taxon>Chordata</taxon>
        <taxon>Craniata</taxon>
        <taxon>Vertebrata</taxon>
        <taxon>Euteleostomi</taxon>
        <taxon>Actinopterygii</taxon>
        <taxon>Neopterygii</taxon>
        <taxon>Teleostei</taxon>
        <taxon>Neoteleostei</taxon>
        <taxon>Acanthomorphata</taxon>
        <taxon>Eupercaria</taxon>
        <taxon>Sciaenidae</taxon>
        <taxon>Larimichthys</taxon>
    </lineage>
</organism>
<evidence type="ECO:0000313" key="1">
    <source>
        <dbReference type="EMBL" id="TMS18080.1"/>
    </source>
</evidence>
<reference evidence="1" key="1">
    <citation type="submission" date="2018-11" db="EMBL/GenBank/DDBJ databases">
        <title>The sequence and de novo assembly of Larimichthys crocea genome using PacBio and Hi-C technologies.</title>
        <authorList>
            <person name="Xu P."/>
            <person name="Chen B."/>
            <person name="Zhou Z."/>
            <person name="Ke Q."/>
            <person name="Wu Y."/>
            <person name="Bai H."/>
            <person name="Pu F."/>
        </authorList>
    </citation>
    <scope>NUCLEOTIDE SEQUENCE</scope>
    <source>
        <tissue evidence="1">Muscle</tissue>
    </source>
</reference>
<dbReference type="Proteomes" id="UP000793456">
    <property type="component" value="Chromosome VI"/>
</dbReference>
<protein>
    <submittedName>
        <fullName evidence="1">Uncharacterized protein</fullName>
    </submittedName>
</protein>